<feature type="domain" description="HTH lysR-type" evidence="5">
    <location>
        <begin position="11"/>
        <end position="69"/>
    </location>
</feature>
<comment type="similarity">
    <text evidence="1">Belongs to the LysR transcriptional regulatory family.</text>
</comment>
<dbReference type="Pfam" id="PF03466">
    <property type="entry name" value="LysR_substrate"/>
    <property type="match status" value="1"/>
</dbReference>
<dbReference type="InterPro" id="IPR005119">
    <property type="entry name" value="LysR_subst-bd"/>
</dbReference>
<reference evidence="6 7" key="2">
    <citation type="submission" date="2008-10" db="EMBL/GenBank/DDBJ databases">
        <authorList>
            <person name="Fulton L."/>
            <person name="Clifton S."/>
            <person name="Fulton B."/>
            <person name="Xu J."/>
            <person name="Minx P."/>
            <person name="Pepin K.H."/>
            <person name="Johnson M."/>
            <person name="Bhonagiri V."/>
            <person name="Nash W.E."/>
            <person name="Mardis E.R."/>
            <person name="Wilson R.K."/>
        </authorList>
    </citation>
    <scope>NUCLEOTIDE SEQUENCE [LARGE SCALE GENOMIC DNA]</scope>
    <source>
        <strain evidence="6 7">ATCC 29098</strain>
    </source>
</reference>
<gene>
    <name evidence="6" type="ORF">DESPIG_03106</name>
</gene>
<dbReference type="AlphaFoldDB" id="B6WYC5"/>
<proteinExistence type="inferred from homology"/>
<protein>
    <submittedName>
        <fullName evidence="6">Transcriptional regulator, LysR family</fullName>
    </submittedName>
</protein>
<evidence type="ECO:0000256" key="4">
    <source>
        <dbReference type="ARBA" id="ARBA00023163"/>
    </source>
</evidence>
<reference evidence="6 7" key="1">
    <citation type="submission" date="2008-10" db="EMBL/GenBank/DDBJ databases">
        <title>Draft genome sequence of Desulvovibrio piger (ATCC 29098).</title>
        <authorList>
            <person name="Sudarsanam P."/>
            <person name="Ley R."/>
            <person name="Guruge J."/>
            <person name="Turnbaugh P.J."/>
            <person name="Mahowald M."/>
            <person name="Liep D."/>
            <person name="Gordon J."/>
        </authorList>
    </citation>
    <scope>NUCLEOTIDE SEQUENCE [LARGE SCALE GENOMIC DNA]</scope>
    <source>
        <strain evidence="6 7">ATCC 29098</strain>
    </source>
</reference>
<dbReference type="PROSITE" id="PS50931">
    <property type="entry name" value="HTH_LYSR"/>
    <property type="match status" value="1"/>
</dbReference>
<dbReference type="InterPro" id="IPR000847">
    <property type="entry name" value="LysR_HTH_N"/>
</dbReference>
<dbReference type="Pfam" id="PF00126">
    <property type="entry name" value="HTH_1"/>
    <property type="match status" value="1"/>
</dbReference>
<dbReference type="PANTHER" id="PTHR30126">
    <property type="entry name" value="HTH-TYPE TRANSCRIPTIONAL REGULATOR"/>
    <property type="match status" value="1"/>
</dbReference>
<dbReference type="Proteomes" id="UP000003676">
    <property type="component" value="Unassembled WGS sequence"/>
</dbReference>
<dbReference type="SUPFAM" id="SSF53850">
    <property type="entry name" value="Periplasmic binding protein-like II"/>
    <property type="match status" value="1"/>
</dbReference>
<dbReference type="InterPro" id="IPR036388">
    <property type="entry name" value="WH-like_DNA-bd_sf"/>
</dbReference>
<evidence type="ECO:0000313" key="7">
    <source>
        <dbReference type="Proteomes" id="UP000003676"/>
    </source>
</evidence>
<comment type="caution">
    <text evidence="6">The sequence shown here is derived from an EMBL/GenBank/DDBJ whole genome shotgun (WGS) entry which is preliminary data.</text>
</comment>
<organism evidence="6 7">
    <name type="scientific">Desulfovibrio piger ATCC 29098</name>
    <dbReference type="NCBI Taxonomy" id="411464"/>
    <lineage>
        <taxon>Bacteria</taxon>
        <taxon>Pseudomonadati</taxon>
        <taxon>Thermodesulfobacteriota</taxon>
        <taxon>Desulfovibrionia</taxon>
        <taxon>Desulfovibrionales</taxon>
        <taxon>Desulfovibrionaceae</taxon>
        <taxon>Desulfovibrio</taxon>
    </lineage>
</organism>
<dbReference type="InterPro" id="IPR036390">
    <property type="entry name" value="WH_DNA-bd_sf"/>
</dbReference>
<evidence type="ECO:0000256" key="3">
    <source>
        <dbReference type="ARBA" id="ARBA00023125"/>
    </source>
</evidence>
<sequence length="315" mass="35397">MPCLREARMIITTERLHYLWAVAETGSFAAAGRRLGVSGAAVQQVIRHFEQDLDAPLFRRSPGRSPVLTDLGRQFYFHALDIIPRLEGLENLAATRGQGQEGQLRIGLHGFVMFPEVRAALVELQRTFPLLEIFLYDGEDSVLHCDKLRQLDSSARHTVDILLAPARLRYDHGGQSVMAGRIIWRVVAAADHPLSRIRGSLSLDDLLRHRQILPLPGVISSDAFYDSFRLSSHLVHYSQFYQLQEMLLAGMGFAVFPAQLARPFVEQGRLKLLELDFDDGISTTAVELAWVEPLGTAGRWLVERLRELPPEEGGR</sequence>
<dbReference type="eggNOG" id="COG0583">
    <property type="taxonomic scope" value="Bacteria"/>
</dbReference>
<dbReference type="GO" id="GO:0000976">
    <property type="term" value="F:transcription cis-regulatory region binding"/>
    <property type="evidence" value="ECO:0007669"/>
    <property type="project" value="TreeGrafter"/>
</dbReference>
<dbReference type="EMBL" id="ABXU01000090">
    <property type="protein sequence ID" value="EEB32003.1"/>
    <property type="molecule type" value="Genomic_DNA"/>
</dbReference>
<dbReference type="HOGENOM" id="CLU_039613_35_0_7"/>
<keyword evidence="2" id="KW-0805">Transcription regulation</keyword>
<dbReference type="GO" id="GO:0003700">
    <property type="term" value="F:DNA-binding transcription factor activity"/>
    <property type="evidence" value="ECO:0007669"/>
    <property type="project" value="InterPro"/>
</dbReference>
<accession>B6WYC5</accession>
<evidence type="ECO:0000256" key="2">
    <source>
        <dbReference type="ARBA" id="ARBA00023015"/>
    </source>
</evidence>
<keyword evidence="4" id="KW-0804">Transcription</keyword>
<evidence type="ECO:0000259" key="5">
    <source>
        <dbReference type="PROSITE" id="PS50931"/>
    </source>
</evidence>
<evidence type="ECO:0000313" key="6">
    <source>
        <dbReference type="EMBL" id="EEB32003.1"/>
    </source>
</evidence>
<dbReference type="Gene3D" id="3.40.190.290">
    <property type="match status" value="1"/>
</dbReference>
<dbReference type="PANTHER" id="PTHR30126:SF91">
    <property type="entry name" value="LYSR FAMILY TRANSCRIPTIONAL REGULATOR"/>
    <property type="match status" value="1"/>
</dbReference>
<keyword evidence="3" id="KW-0238">DNA-binding</keyword>
<dbReference type="SUPFAM" id="SSF46785">
    <property type="entry name" value="Winged helix' DNA-binding domain"/>
    <property type="match status" value="1"/>
</dbReference>
<evidence type="ECO:0000256" key="1">
    <source>
        <dbReference type="ARBA" id="ARBA00009437"/>
    </source>
</evidence>
<dbReference type="Gene3D" id="1.10.10.10">
    <property type="entry name" value="Winged helix-like DNA-binding domain superfamily/Winged helix DNA-binding domain"/>
    <property type="match status" value="1"/>
</dbReference>
<name>B6WYC5_9BACT</name>